<name>A0AAV2QLC9_MEGNR</name>
<evidence type="ECO:0000313" key="4">
    <source>
        <dbReference type="EMBL" id="CAL4087940.1"/>
    </source>
</evidence>
<dbReference type="AlphaFoldDB" id="A0AAV2QLC9"/>
<dbReference type="Proteomes" id="UP001497623">
    <property type="component" value="Unassembled WGS sequence"/>
</dbReference>
<dbReference type="PANTHER" id="PTHR48070:SF6">
    <property type="entry name" value="ESTERASE OVCA2"/>
    <property type="match status" value="1"/>
</dbReference>
<evidence type="ECO:0000256" key="2">
    <source>
        <dbReference type="ARBA" id="ARBA00022801"/>
    </source>
</evidence>
<keyword evidence="5" id="KW-1185">Reference proteome</keyword>
<evidence type="ECO:0000256" key="1">
    <source>
        <dbReference type="ARBA" id="ARBA00005863"/>
    </source>
</evidence>
<dbReference type="Pfam" id="PF03959">
    <property type="entry name" value="FSH1"/>
    <property type="match status" value="1"/>
</dbReference>
<gene>
    <name evidence="4" type="ORF">MNOR_LOCUS13364</name>
</gene>
<feature type="domain" description="Serine hydrolase" evidence="3">
    <location>
        <begin position="1"/>
        <end position="91"/>
    </location>
</feature>
<protein>
    <recommendedName>
        <fullName evidence="3">Serine hydrolase domain-containing protein</fullName>
    </recommendedName>
</protein>
<organism evidence="4 5">
    <name type="scientific">Meganyctiphanes norvegica</name>
    <name type="common">Northern krill</name>
    <name type="synonym">Thysanopoda norvegica</name>
    <dbReference type="NCBI Taxonomy" id="48144"/>
    <lineage>
        <taxon>Eukaryota</taxon>
        <taxon>Metazoa</taxon>
        <taxon>Ecdysozoa</taxon>
        <taxon>Arthropoda</taxon>
        <taxon>Crustacea</taxon>
        <taxon>Multicrustacea</taxon>
        <taxon>Malacostraca</taxon>
        <taxon>Eumalacostraca</taxon>
        <taxon>Eucarida</taxon>
        <taxon>Euphausiacea</taxon>
        <taxon>Euphausiidae</taxon>
        <taxon>Meganyctiphanes</taxon>
    </lineage>
</organism>
<dbReference type="GO" id="GO:0005634">
    <property type="term" value="C:nucleus"/>
    <property type="evidence" value="ECO:0007669"/>
    <property type="project" value="TreeGrafter"/>
</dbReference>
<reference evidence="4 5" key="1">
    <citation type="submission" date="2024-05" db="EMBL/GenBank/DDBJ databases">
        <authorList>
            <person name="Wallberg A."/>
        </authorList>
    </citation>
    <scope>NUCLEOTIDE SEQUENCE [LARGE SCALE GENOMIC DNA]</scope>
</reference>
<dbReference type="SUPFAM" id="SSF53474">
    <property type="entry name" value="alpha/beta-Hydrolases"/>
    <property type="match status" value="1"/>
</dbReference>
<dbReference type="GO" id="GO:0032526">
    <property type="term" value="P:response to retinoic acid"/>
    <property type="evidence" value="ECO:0007669"/>
    <property type="project" value="TreeGrafter"/>
</dbReference>
<dbReference type="GO" id="GO:0016787">
    <property type="term" value="F:hydrolase activity"/>
    <property type="evidence" value="ECO:0007669"/>
    <property type="project" value="UniProtKB-KW"/>
</dbReference>
<dbReference type="InterPro" id="IPR050593">
    <property type="entry name" value="LovG"/>
</dbReference>
<dbReference type="InterPro" id="IPR029058">
    <property type="entry name" value="AB_hydrolase_fold"/>
</dbReference>
<keyword evidence="2" id="KW-0378">Hydrolase</keyword>
<comment type="caution">
    <text evidence="4">The sequence shown here is derived from an EMBL/GenBank/DDBJ whole genome shotgun (WGS) entry which is preliminary data.</text>
</comment>
<accession>A0AAV2QLC9</accession>
<evidence type="ECO:0000313" key="5">
    <source>
        <dbReference type="Proteomes" id="UP001497623"/>
    </source>
</evidence>
<dbReference type="EMBL" id="CAXKWB010007614">
    <property type="protein sequence ID" value="CAL4087940.1"/>
    <property type="molecule type" value="Genomic_DNA"/>
</dbReference>
<comment type="similarity">
    <text evidence="1">Belongs to the LovG family.</text>
</comment>
<sequence>MLGLICGMLQQGKLAFSFKFAIFVSSYRSRSKQHQEVYGEKIMIPTLHVYGEADQVIQQPMSIEFLEYFHEPKTIVHPGGHFIPATGSQKQHYIKFMEEMKQICL</sequence>
<dbReference type="PANTHER" id="PTHR48070">
    <property type="entry name" value="ESTERASE OVCA2"/>
    <property type="match status" value="1"/>
</dbReference>
<proteinExistence type="inferred from homology"/>
<evidence type="ECO:0000259" key="3">
    <source>
        <dbReference type="Pfam" id="PF03959"/>
    </source>
</evidence>
<dbReference type="Gene3D" id="3.40.50.1820">
    <property type="entry name" value="alpha/beta hydrolase"/>
    <property type="match status" value="1"/>
</dbReference>
<dbReference type="GO" id="GO:0005737">
    <property type="term" value="C:cytoplasm"/>
    <property type="evidence" value="ECO:0007669"/>
    <property type="project" value="TreeGrafter"/>
</dbReference>
<dbReference type="InterPro" id="IPR005645">
    <property type="entry name" value="FSH-like_dom"/>
</dbReference>